<evidence type="ECO:0000313" key="2">
    <source>
        <dbReference type="EMBL" id="MQM12950.1"/>
    </source>
</evidence>
<dbReference type="AlphaFoldDB" id="A0A843X6W9"/>
<sequence>MDHNGGYGTSWAEQWDYGQERTPATTRSGGSGKSKTSAALEKTKAVAATGLKKVKQGTTVGAQWIKEKYNNYKRNGKH</sequence>
<keyword evidence="3" id="KW-1185">Reference proteome</keyword>
<reference evidence="2" key="1">
    <citation type="submission" date="2017-07" db="EMBL/GenBank/DDBJ databases">
        <title>Taro Niue Genome Assembly and Annotation.</title>
        <authorList>
            <person name="Atibalentja N."/>
            <person name="Keating K."/>
            <person name="Fields C.J."/>
        </authorList>
    </citation>
    <scope>NUCLEOTIDE SEQUENCE</scope>
    <source>
        <strain evidence="2">Niue_2</strain>
        <tissue evidence="2">Leaf</tissue>
    </source>
</reference>
<name>A0A843X6W9_COLES</name>
<accession>A0A843X6W9</accession>
<evidence type="ECO:0000256" key="1">
    <source>
        <dbReference type="SAM" id="MobiDB-lite"/>
    </source>
</evidence>
<organism evidence="2 3">
    <name type="scientific">Colocasia esculenta</name>
    <name type="common">Wild taro</name>
    <name type="synonym">Arum esculentum</name>
    <dbReference type="NCBI Taxonomy" id="4460"/>
    <lineage>
        <taxon>Eukaryota</taxon>
        <taxon>Viridiplantae</taxon>
        <taxon>Streptophyta</taxon>
        <taxon>Embryophyta</taxon>
        <taxon>Tracheophyta</taxon>
        <taxon>Spermatophyta</taxon>
        <taxon>Magnoliopsida</taxon>
        <taxon>Liliopsida</taxon>
        <taxon>Araceae</taxon>
        <taxon>Aroideae</taxon>
        <taxon>Colocasieae</taxon>
        <taxon>Colocasia</taxon>
    </lineage>
</organism>
<dbReference type="PANTHER" id="PTHR33386">
    <property type="entry name" value="OS02G0740600 PROTEIN"/>
    <property type="match status" value="1"/>
</dbReference>
<dbReference type="Proteomes" id="UP000652761">
    <property type="component" value="Unassembled WGS sequence"/>
</dbReference>
<feature type="compositionally biased region" description="Low complexity" evidence="1">
    <location>
        <begin position="24"/>
        <end position="38"/>
    </location>
</feature>
<evidence type="ECO:0000313" key="3">
    <source>
        <dbReference type="Proteomes" id="UP000652761"/>
    </source>
</evidence>
<comment type="caution">
    <text evidence="2">The sequence shown here is derived from an EMBL/GenBank/DDBJ whole genome shotgun (WGS) entry which is preliminary data.</text>
</comment>
<proteinExistence type="predicted"/>
<dbReference type="OrthoDB" id="1905524at2759"/>
<feature type="region of interest" description="Disordered" evidence="1">
    <location>
        <begin position="1"/>
        <end position="38"/>
    </location>
</feature>
<dbReference type="PANTHER" id="PTHR33386:SF5">
    <property type="entry name" value="OS02G0740600 PROTEIN"/>
    <property type="match status" value="1"/>
</dbReference>
<protein>
    <submittedName>
        <fullName evidence="2">Uncharacterized protein</fullName>
    </submittedName>
</protein>
<dbReference type="EMBL" id="NMUH01005505">
    <property type="protein sequence ID" value="MQM12950.1"/>
    <property type="molecule type" value="Genomic_DNA"/>
</dbReference>
<gene>
    <name evidence="2" type="ORF">Taro_045872</name>
</gene>